<dbReference type="SUPFAM" id="SSF56317">
    <property type="entry name" value="Carbon-nitrogen hydrolase"/>
    <property type="match status" value="1"/>
</dbReference>
<dbReference type="GO" id="GO:0016410">
    <property type="term" value="F:N-acyltransferase activity"/>
    <property type="evidence" value="ECO:0007669"/>
    <property type="project" value="UniProtKB-UniRule"/>
</dbReference>
<gene>
    <name evidence="8" type="primary">lnt</name>
    <name evidence="10" type="ORF">TQ37_00885</name>
</gene>
<dbReference type="EC" id="2.3.1.269" evidence="8"/>
<comment type="pathway">
    <text evidence="8">Protein modification; lipoprotein biosynthesis (N-acyl transfer).</text>
</comment>
<accession>A0A0G8AYU0</accession>
<dbReference type="STRING" id="431041.FLM9_650"/>
<feature type="transmembrane region" description="Helical" evidence="8">
    <location>
        <begin position="133"/>
        <end position="155"/>
    </location>
</feature>
<dbReference type="CDD" id="cd07571">
    <property type="entry name" value="ALP_N-acyl_transferase"/>
    <property type="match status" value="1"/>
</dbReference>
<sequence>MARHLTALRTVLVHPWGFFVLASGSGALAGFSVVPWGAPPLLWFSLVPLWEAVSRRSILQGFMPAAGWGGAALLTSHVWLLWLHPLDWLGVPDAPSRLLTVLLWLLVGGGGSLAVGLWWWLARFYPLPQFRDALTMALLWGCGEVLLARGPLFWLGLSTVAAIHDRALAGLGSLAGPGGLAAVQVLVGWWLWRSCRTPSCQRSRWWAGGAVVVVALHGLGLVSLADTQGPSVPIGVLQPAIPTRQKFTWTAMAALERRLVLAMNRVAQKGAPWLLVPEGTLALDQSPPVVDGVGLVTGGFRRQQKGLRNSLLVYPVGAHDPAMALDKHRLVLLGEWLPWSGLLANAGLSAVGGLQPGPEERLLAGQPLPWQAGVAICYEISQAHALADATHAGAQLLLAVANLDPYPGLLHRQFLALAQQRAIETGRWLVVASNTGPTALVNSRGKITAQLDPAVVASTVWNVPLRTDLTVYSRTGDWPLVISGLLLVLSRRPMYHEPAPATRSGSWWRW</sequence>
<evidence type="ECO:0000313" key="11">
    <source>
        <dbReference type="Proteomes" id="UP000035037"/>
    </source>
</evidence>
<dbReference type="PANTHER" id="PTHR38686:SF1">
    <property type="entry name" value="APOLIPOPROTEIN N-ACYLTRANSFERASE"/>
    <property type="match status" value="1"/>
</dbReference>
<dbReference type="Proteomes" id="UP000035037">
    <property type="component" value="Unassembled WGS sequence"/>
</dbReference>
<dbReference type="EMBL" id="JYFQ01000017">
    <property type="protein sequence ID" value="KKZ14532.1"/>
    <property type="molecule type" value="Genomic_DNA"/>
</dbReference>
<dbReference type="HAMAP" id="MF_01148">
    <property type="entry name" value="Lnt"/>
    <property type="match status" value="1"/>
</dbReference>
<evidence type="ECO:0000313" key="10">
    <source>
        <dbReference type="EMBL" id="KKZ14532.1"/>
    </source>
</evidence>
<proteinExistence type="inferred from homology"/>
<evidence type="ECO:0000256" key="3">
    <source>
        <dbReference type="ARBA" id="ARBA00022679"/>
    </source>
</evidence>
<feature type="transmembrane region" description="Helical" evidence="8">
    <location>
        <begin position="102"/>
        <end position="121"/>
    </location>
</feature>
<dbReference type="InterPro" id="IPR036526">
    <property type="entry name" value="C-N_Hydrolase_sf"/>
</dbReference>
<keyword evidence="3 8" id="KW-0808">Transferase</keyword>
<dbReference type="GO" id="GO:0042158">
    <property type="term" value="P:lipoprotein biosynthetic process"/>
    <property type="evidence" value="ECO:0007669"/>
    <property type="project" value="UniProtKB-UniRule"/>
</dbReference>
<feature type="domain" description="CN hydrolase" evidence="9">
    <location>
        <begin position="237"/>
        <end position="465"/>
    </location>
</feature>
<evidence type="ECO:0000259" key="9">
    <source>
        <dbReference type="PROSITE" id="PS50263"/>
    </source>
</evidence>
<dbReference type="Gene3D" id="3.60.110.10">
    <property type="entry name" value="Carbon-nitrogen hydrolase"/>
    <property type="match status" value="1"/>
</dbReference>
<dbReference type="InterPro" id="IPR003010">
    <property type="entry name" value="C-N_Hydrolase"/>
</dbReference>
<keyword evidence="7 8" id="KW-0012">Acyltransferase</keyword>
<feature type="transmembrane region" description="Helical" evidence="8">
    <location>
        <begin position="65"/>
        <end position="82"/>
    </location>
</feature>
<name>A0A0G8AYU0_9SYNE</name>
<feature type="transmembrane region" description="Helical" evidence="8">
    <location>
        <begin position="204"/>
        <end position="225"/>
    </location>
</feature>
<evidence type="ECO:0000256" key="8">
    <source>
        <dbReference type="HAMAP-Rule" id="MF_01148"/>
    </source>
</evidence>
<keyword evidence="2 8" id="KW-1003">Cell membrane</keyword>
<comment type="function">
    <text evidence="8">Catalyzes the phospholipid dependent N-acylation of the N-terminal cysteine of apolipoprotein, the last step in lipoprotein maturation.</text>
</comment>
<dbReference type="PATRIC" id="fig|1608419.3.peg.856"/>
<comment type="caution">
    <text evidence="10">The sequence shown here is derived from an EMBL/GenBank/DDBJ whole genome shotgun (WGS) entry which is preliminary data.</text>
</comment>
<evidence type="ECO:0000256" key="7">
    <source>
        <dbReference type="ARBA" id="ARBA00023315"/>
    </source>
</evidence>
<protein>
    <recommendedName>
        <fullName evidence="8">Apolipoprotein N-acyltransferase</fullName>
        <shortName evidence="8">ALP N-acyltransferase</shortName>
        <ecNumber evidence="8">2.3.1.269</ecNumber>
    </recommendedName>
</protein>
<keyword evidence="4 8" id="KW-0812">Transmembrane</keyword>
<feature type="transmembrane region" description="Helical" evidence="8">
    <location>
        <begin position="12"/>
        <end position="31"/>
    </location>
</feature>
<evidence type="ECO:0000256" key="2">
    <source>
        <dbReference type="ARBA" id="ARBA00022475"/>
    </source>
</evidence>
<evidence type="ECO:0000256" key="1">
    <source>
        <dbReference type="ARBA" id="ARBA00004651"/>
    </source>
</evidence>
<dbReference type="GO" id="GO:0005886">
    <property type="term" value="C:plasma membrane"/>
    <property type="evidence" value="ECO:0007669"/>
    <property type="project" value="UniProtKB-SubCell"/>
</dbReference>
<evidence type="ECO:0000256" key="5">
    <source>
        <dbReference type="ARBA" id="ARBA00022989"/>
    </source>
</evidence>
<feature type="transmembrane region" description="Helical" evidence="8">
    <location>
        <begin position="37"/>
        <end position="53"/>
    </location>
</feature>
<evidence type="ECO:0000256" key="6">
    <source>
        <dbReference type="ARBA" id="ARBA00023136"/>
    </source>
</evidence>
<dbReference type="PANTHER" id="PTHR38686">
    <property type="entry name" value="APOLIPOPROTEIN N-ACYLTRANSFERASE"/>
    <property type="match status" value="1"/>
</dbReference>
<organism evidence="10 11">
    <name type="scientific">Candidatus Synechococcus spongiarum 15L</name>
    <dbReference type="NCBI Taxonomy" id="1608419"/>
    <lineage>
        <taxon>Bacteria</taxon>
        <taxon>Bacillati</taxon>
        <taxon>Cyanobacteriota</taxon>
        <taxon>Cyanophyceae</taxon>
        <taxon>Synechococcales</taxon>
        <taxon>Synechococcaceae</taxon>
        <taxon>Synechococcus</taxon>
    </lineage>
</organism>
<comment type="catalytic activity">
    <reaction evidence="8">
        <text>N-terminal S-1,2-diacyl-sn-glyceryl-L-cysteinyl-[lipoprotein] + a glycerophospholipid = N-acyl-S-1,2-diacyl-sn-glyceryl-L-cysteinyl-[lipoprotein] + a 2-acyl-sn-glycero-3-phospholipid + H(+)</text>
        <dbReference type="Rhea" id="RHEA:48228"/>
        <dbReference type="Rhea" id="RHEA-COMP:14681"/>
        <dbReference type="Rhea" id="RHEA-COMP:14684"/>
        <dbReference type="ChEBI" id="CHEBI:15378"/>
        <dbReference type="ChEBI" id="CHEBI:136912"/>
        <dbReference type="ChEBI" id="CHEBI:140656"/>
        <dbReference type="ChEBI" id="CHEBI:140657"/>
        <dbReference type="ChEBI" id="CHEBI:140660"/>
        <dbReference type="EC" id="2.3.1.269"/>
    </reaction>
</comment>
<dbReference type="UniPathway" id="UPA00666"/>
<dbReference type="PROSITE" id="PS50263">
    <property type="entry name" value="CN_HYDROLASE"/>
    <property type="match status" value="1"/>
</dbReference>
<dbReference type="Pfam" id="PF00795">
    <property type="entry name" value="CN_hydrolase"/>
    <property type="match status" value="1"/>
</dbReference>
<comment type="subcellular location">
    <subcellularLocation>
        <location evidence="1 8">Cell membrane</location>
        <topology evidence="1 8">Multi-pass membrane protein</topology>
    </subcellularLocation>
</comment>
<comment type="similarity">
    <text evidence="8">Belongs to the CN hydrolase family. Apolipoprotein N-acyltransferase subfamily.</text>
</comment>
<reference evidence="10 11" key="1">
    <citation type="submission" date="2015-02" db="EMBL/GenBank/DDBJ databases">
        <authorList>
            <person name="Slaby B."/>
            <person name="Hentschel U."/>
        </authorList>
    </citation>
    <scope>NUCLEOTIDE SEQUENCE [LARGE SCALE GENOMIC DNA]</scope>
    <source>
        <strain evidence="10">15L</strain>
    </source>
</reference>
<dbReference type="AlphaFoldDB" id="A0A0G8AYU0"/>
<dbReference type="InterPro" id="IPR004563">
    <property type="entry name" value="Apolipo_AcylTrfase"/>
</dbReference>
<keyword evidence="6 8" id="KW-0472">Membrane</keyword>
<keyword evidence="5 8" id="KW-1133">Transmembrane helix</keyword>
<reference evidence="10 11" key="2">
    <citation type="submission" date="2015-05" db="EMBL/GenBank/DDBJ databases">
        <title>Lifestyle Evolution in Cyanobacterial Symbionts of Sponges.</title>
        <authorList>
            <person name="Burgsdorf I."/>
            <person name="Slaby B.M."/>
            <person name="Handley K.M."/>
            <person name="Haber M."/>
            <person name="Blom J."/>
            <person name="Marshall C.W."/>
            <person name="Gilbert J.A."/>
            <person name="Hentschel U."/>
            <person name="Steindler L."/>
        </authorList>
    </citation>
    <scope>NUCLEOTIDE SEQUENCE [LARGE SCALE GENOMIC DNA]</scope>
    <source>
        <strain evidence="10">15L</strain>
    </source>
</reference>
<evidence type="ECO:0000256" key="4">
    <source>
        <dbReference type="ARBA" id="ARBA00022692"/>
    </source>
</evidence>
<feature type="transmembrane region" description="Helical" evidence="8">
    <location>
        <begin position="167"/>
        <end position="192"/>
    </location>
</feature>